<sequence>MAWVTEYDMTWRSGNASGTIVIQRDGGSYQRGLSIRRDSLELRTHLPDWESQIVRQNCSFTVLNDLDDFYELIPLMTISAGQLKVIVEITSPQSAILFEGYMNCEAVNQQMLNNADLRFMASGLLDKLQWESPDTIDDLQNRSLIGLINDCLRLTGSEYDIWVNCSLYESNAPLGEGQTLFNRTGAFTELFWENNIDQMSALDILKTILRTFNCYLFWYDQKWFIEHYEDLGASTKTYVRYYTFAYYDHGSSGSQQLTAVAQYNVHEPIYRSQANTSQILTVSPGLKRYDITLNQKQFFNLLQPDLSDASDTIEDVPIPDWR</sequence>
<dbReference type="EMBL" id="LAZR01044937">
    <property type="protein sequence ID" value="KKL03038.1"/>
    <property type="molecule type" value="Genomic_DNA"/>
</dbReference>
<gene>
    <name evidence="1" type="ORF">LCGC14_2626290</name>
</gene>
<evidence type="ECO:0000313" key="1">
    <source>
        <dbReference type="EMBL" id="KKL03038.1"/>
    </source>
</evidence>
<comment type="caution">
    <text evidence="1">The sequence shown here is derived from an EMBL/GenBank/DDBJ whole genome shotgun (WGS) entry which is preliminary data.</text>
</comment>
<proteinExistence type="predicted"/>
<name>A0A0F9A1N7_9ZZZZ</name>
<organism evidence="1">
    <name type="scientific">marine sediment metagenome</name>
    <dbReference type="NCBI Taxonomy" id="412755"/>
    <lineage>
        <taxon>unclassified sequences</taxon>
        <taxon>metagenomes</taxon>
        <taxon>ecological metagenomes</taxon>
    </lineage>
</organism>
<feature type="non-terminal residue" evidence="1">
    <location>
        <position position="322"/>
    </location>
</feature>
<protein>
    <submittedName>
        <fullName evidence="1">Uncharacterized protein</fullName>
    </submittedName>
</protein>
<accession>A0A0F9A1N7</accession>
<reference evidence="1" key="1">
    <citation type="journal article" date="2015" name="Nature">
        <title>Complex archaea that bridge the gap between prokaryotes and eukaryotes.</title>
        <authorList>
            <person name="Spang A."/>
            <person name="Saw J.H."/>
            <person name="Jorgensen S.L."/>
            <person name="Zaremba-Niedzwiedzka K."/>
            <person name="Martijn J."/>
            <person name="Lind A.E."/>
            <person name="van Eijk R."/>
            <person name="Schleper C."/>
            <person name="Guy L."/>
            <person name="Ettema T.J."/>
        </authorList>
    </citation>
    <scope>NUCLEOTIDE SEQUENCE</scope>
</reference>
<dbReference type="AlphaFoldDB" id="A0A0F9A1N7"/>